<dbReference type="EMBL" id="LWDP01000016">
    <property type="protein sequence ID" value="ORD94540.1"/>
    <property type="molecule type" value="Genomic_DNA"/>
</dbReference>
<dbReference type="InterPro" id="IPR003726">
    <property type="entry name" value="HCY_dom"/>
</dbReference>
<dbReference type="Pfam" id="PF02574">
    <property type="entry name" value="S-methyl_trans"/>
    <property type="match status" value="1"/>
</dbReference>
<dbReference type="VEuPathDB" id="MicrosporidiaDB:ECANGB1_530"/>
<reference evidence="6 7" key="1">
    <citation type="journal article" date="2017" name="Environ. Microbiol.">
        <title>Decay of the glycolytic pathway and adaptation to intranuclear parasitism within Enterocytozoonidae microsporidia.</title>
        <authorList>
            <person name="Wiredu Boakye D."/>
            <person name="Jaroenlak P."/>
            <person name="Prachumwat A."/>
            <person name="Williams T.A."/>
            <person name="Bateman K.S."/>
            <person name="Itsathitphaisarn O."/>
            <person name="Sritunyalucksana K."/>
            <person name="Paszkiewicz K.H."/>
            <person name="Moore K.A."/>
            <person name="Stentiford G.D."/>
            <person name="Williams B.A."/>
        </authorList>
    </citation>
    <scope>NUCLEOTIDE SEQUENCE [LARGE SCALE GENOMIC DNA]</scope>
    <source>
        <strain evidence="6 7">GB1</strain>
    </source>
</reference>
<dbReference type="InterPro" id="IPR036589">
    <property type="entry name" value="HCY_dom_sf"/>
</dbReference>
<keyword evidence="7" id="KW-1185">Reference proteome</keyword>
<name>A0A1Y1S7Z9_9MICR</name>
<organism evidence="6 7">
    <name type="scientific">Enterospora canceri</name>
    <dbReference type="NCBI Taxonomy" id="1081671"/>
    <lineage>
        <taxon>Eukaryota</taxon>
        <taxon>Fungi</taxon>
        <taxon>Fungi incertae sedis</taxon>
        <taxon>Microsporidia</taxon>
        <taxon>Enterocytozoonidae</taxon>
        <taxon>Enterospora</taxon>
    </lineage>
</organism>
<evidence type="ECO:0000313" key="6">
    <source>
        <dbReference type="EMBL" id="ORD94540.1"/>
    </source>
</evidence>
<keyword evidence="3 4" id="KW-0479">Metal-binding</keyword>
<dbReference type="SUPFAM" id="SSF82282">
    <property type="entry name" value="Homocysteine S-methyltransferase"/>
    <property type="match status" value="1"/>
</dbReference>
<dbReference type="PANTHER" id="PTHR11103">
    <property type="entry name" value="SLR1189 PROTEIN"/>
    <property type="match status" value="1"/>
</dbReference>
<feature type="binding site" evidence="3 4">
    <location>
        <position position="284"/>
    </location>
    <ligand>
        <name>Zn(2+)</name>
        <dbReference type="ChEBI" id="CHEBI:29105"/>
    </ligand>
</feature>
<dbReference type="GO" id="GO:0009086">
    <property type="term" value="P:methionine biosynthetic process"/>
    <property type="evidence" value="ECO:0007669"/>
    <property type="project" value="InterPro"/>
</dbReference>
<evidence type="ECO:0000256" key="4">
    <source>
        <dbReference type="PROSITE-ProRule" id="PRU00333"/>
    </source>
</evidence>
<dbReference type="GO" id="GO:0008270">
    <property type="term" value="F:zinc ion binding"/>
    <property type="evidence" value="ECO:0007669"/>
    <property type="project" value="InterPro"/>
</dbReference>
<dbReference type="Gene3D" id="3.20.20.330">
    <property type="entry name" value="Homocysteine-binding-like domain"/>
    <property type="match status" value="1"/>
</dbReference>
<dbReference type="Proteomes" id="UP000192639">
    <property type="component" value="Unassembled WGS sequence"/>
</dbReference>
<keyword evidence="1 4" id="KW-0489">Methyltransferase</keyword>
<dbReference type="PANTHER" id="PTHR11103:SF18">
    <property type="entry name" value="SLR1189 PROTEIN"/>
    <property type="match status" value="1"/>
</dbReference>
<dbReference type="GO" id="GO:0008168">
    <property type="term" value="F:methyltransferase activity"/>
    <property type="evidence" value="ECO:0007669"/>
    <property type="project" value="UniProtKB-UniRule"/>
</dbReference>
<sequence length="313" mass="34357">MSHFVHKRSIILLDGGVGGEIFARAPKELKHHWGNAAFLGNGPEIAKNVHLDYFKAGSHIATANSYIGVKSRLIGKLTISKTAEEICKMALEAAQEARKENGSGLVAGSLGPLFNSYRSDQDVMHPFEVQVDLYSEYIKNLSDADILIFETVASIHHAQIILVAVKRNQPLKPVWISFTVDDNDGLKLRSGELLSDAKFIAESGLVDAVLVNCSMPEAISKSLTSLKEFCIPFGAYGNGFKDINAFIKTRDYTAIGHREDLKCQVYADFVIDWIKQGAQIVGGCCEIGPEYISTIAQRITDAGYELTKFNKSN</sequence>
<evidence type="ECO:0000256" key="1">
    <source>
        <dbReference type="ARBA" id="ARBA00022603"/>
    </source>
</evidence>
<keyword evidence="3 4" id="KW-0862">Zinc</keyword>
<dbReference type="GO" id="GO:0032259">
    <property type="term" value="P:methylation"/>
    <property type="evidence" value="ECO:0007669"/>
    <property type="project" value="UniProtKB-KW"/>
</dbReference>
<evidence type="ECO:0000259" key="5">
    <source>
        <dbReference type="PROSITE" id="PS50970"/>
    </source>
</evidence>
<evidence type="ECO:0000256" key="2">
    <source>
        <dbReference type="ARBA" id="ARBA00022679"/>
    </source>
</evidence>
<keyword evidence="2 4" id="KW-0808">Transferase</keyword>
<dbReference type="PROSITE" id="PS50970">
    <property type="entry name" value="HCY"/>
    <property type="match status" value="1"/>
</dbReference>
<dbReference type="InterPro" id="IPR017226">
    <property type="entry name" value="BHMT-like"/>
</dbReference>
<proteinExistence type="predicted"/>
<accession>A0A1Y1S7Z9</accession>
<comment type="caution">
    <text evidence="6">The sequence shown here is derived from an EMBL/GenBank/DDBJ whole genome shotgun (WGS) entry which is preliminary data.</text>
</comment>
<evidence type="ECO:0000313" key="7">
    <source>
        <dbReference type="Proteomes" id="UP000192639"/>
    </source>
</evidence>
<dbReference type="OrthoDB" id="261426at2759"/>
<feature type="binding site" evidence="3 4">
    <location>
        <position position="213"/>
    </location>
    <ligand>
        <name>Zn(2+)</name>
        <dbReference type="ChEBI" id="CHEBI:29105"/>
    </ligand>
</feature>
<gene>
    <name evidence="6" type="primary">MMUM</name>
    <name evidence="6" type="ORF">ECANGB1_530</name>
</gene>
<feature type="domain" description="Hcy-binding" evidence="5">
    <location>
        <begin position="1"/>
        <end position="299"/>
    </location>
</feature>
<comment type="cofactor">
    <cofactor evidence="3">
        <name>Zn(2+)</name>
        <dbReference type="ChEBI" id="CHEBI:29105"/>
    </cofactor>
    <text evidence="3">Binds 1 zinc ion per subunit.</text>
</comment>
<dbReference type="PIRSF" id="PIRSF037505">
    <property type="entry name" value="Betaine_HMT"/>
    <property type="match status" value="1"/>
</dbReference>
<evidence type="ECO:0000256" key="3">
    <source>
        <dbReference type="PIRSR" id="PIRSR037505-2"/>
    </source>
</evidence>
<protein>
    <submittedName>
        <fullName evidence="6">MMUM</fullName>
    </submittedName>
</protein>
<feature type="binding site" evidence="3 4">
    <location>
        <position position="285"/>
    </location>
    <ligand>
        <name>Zn(2+)</name>
        <dbReference type="ChEBI" id="CHEBI:29105"/>
    </ligand>
</feature>
<dbReference type="AlphaFoldDB" id="A0A1Y1S7Z9"/>